<accession>A0A1G7NBU8</accession>
<organism evidence="2 3">
    <name type="scientific">Onishia taeanensis</name>
    <dbReference type="NCBI Taxonomy" id="284577"/>
    <lineage>
        <taxon>Bacteria</taxon>
        <taxon>Pseudomonadati</taxon>
        <taxon>Pseudomonadota</taxon>
        <taxon>Gammaproteobacteria</taxon>
        <taxon>Oceanospirillales</taxon>
        <taxon>Halomonadaceae</taxon>
        <taxon>Onishia</taxon>
    </lineage>
</organism>
<dbReference type="Pfam" id="PF09600">
    <property type="entry name" value="Cyd_oper_YbgE"/>
    <property type="match status" value="1"/>
</dbReference>
<dbReference type="EMBL" id="FNCI01000001">
    <property type="protein sequence ID" value="SDF71548.1"/>
    <property type="molecule type" value="Genomic_DNA"/>
</dbReference>
<evidence type="ECO:0000313" key="2">
    <source>
        <dbReference type="EMBL" id="SDF71548.1"/>
    </source>
</evidence>
<feature type="transmembrane region" description="Helical" evidence="1">
    <location>
        <begin position="72"/>
        <end position="95"/>
    </location>
</feature>
<protein>
    <submittedName>
        <fullName evidence="2">Cyd operon protein YbgE (Cyd_oper_YbgE)</fullName>
    </submittedName>
</protein>
<feature type="transmembrane region" description="Helical" evidence="1">
    <location>
        <begin position="40"/>
        <end position="60"/>
    </location>
</feature>
<keyword evidence="1" id="KW-0812">Transmembrane</keyword>
<evidence type="ECO:0000313" key="3">
    <source>
        <dbReference type="Proteomes" id="UP000198641"/>
    </source>
</evidence>
<keyword evidence="3" id="KW-1185">Reference proteome</keyword>
<feature type="transmembrane region" description="Helical" evidence="1">
    <location>
        <begin position="9"/>
        <end position="28"/>
    </location>
</feature>
<gene>
    <name evidence="2" type="ORF">SAMN05216571_101350</name>
</gene>
<dbReference type="Proteomes" id="UP000198641">
    <property type="component" value="Unassembled WGS sequence"/>
</dbReference>
<dbReference type="AlphaFoldDB" id="A0A1G7NBU8"/>
<dbReference type="OrthoDB" id="6167545at2"/>
<dbReference type="InterPro" id="IPR011846">
    <property type="entry name" value="Cyd_oper_YbgE"/>
</dbReference>
<keyword evidence="1" id="KW-0472">Membrane</keyword>
<sequence length="96" mass="10884">MNSRMLRHVWLPFAGLVLSSVISVALLWRPEALSDLSWQWRLPMVLLGLWALGSGFMHGVGVTASRRWLRQLMAAPACWWGLVVFALFVFGRMMVA</sequence>
<keyword evidence="1" id="KW-1133">Transmembrane helix</keyword>
<dbReference type="RefSeq" id="WP_092522454.1">
    <property type="nucleotide sequence ID" value="NZ_FNCI01000001.1"/>
</dbReference>
<name>A0A1G7NBU8_9GAMM</name>
<proteinExistence type="predicted"/>
<evidence type="ECO:0000256" key="1">
    <source>
        <dbReference type="SAM" id="Phobius"/>
    </source>
</evidence>
<reference evidence="2 3" key="1">
    <citation type="submission" date="2016-10" db="EMBL/GenBank/DDBJ databases">
        <authorList>
            <person name="de Groot N.N."/>
        </authorList>
    </citation>
    <scope>NUCLEOTIDE SEQUENCE [LARGE SCALE GENOMIC DNA]</scope>
    <source>
        <strain evidence="2 3">BH539</strain>
    </source>
</reference>